<evidence type="ECO:0000259" key="3">
    <source>
        <dbReference type="Pfam" id="PF00534"/>
    </source>
</evidence>
<dbReference type="RefSeq" id="WP_151696682.1">
    <property type="nucleotide sequence ID" value="NZ_BJKP01000028.1"/>
</dbReference>
<dbReference type="Pfam" id="PF13579">
    <property type="entry name" value="Glyco_trans_4_4"/>
    <property type="match status" value="1"/>
</dbReference>
<dbReference type="SUPFAM" id="SSF53756">
    <property type="entry name" value="UDP-Glycosyltransferase/glycogen phosphorylase"/>
    <property type="match status" value="1"/>
</dbReference>
<organism evidence="5 6">
    <name type="scientific">Microcystis aeruginosa NIES-4325</name>
    <dbReference type="NCBI Taxonomy" id="2569534"/>
    <lineage>
        <taxon>Bacteria</taxon>
        <taxon>Bacillati</taxon>
        <taxon>Cyanobacteriota</taxon>
        <taxon>Cyanophyceae</taxon>
        <taxon>Oscillatoriophycideae</taxon>
        <taxon>Chroococcales</taxon>
        <taxon>Microcystaceae</taxon>
        <taxon>Microcystis</taxon>
    </lineage>
</organism>
<sequence length="486" mass="53345">MKPKSSSQPERELITRENSCSRRYALISVHGDPTAEIGQEGAGGQNIYVRELGLGLAQKGCQVDMFTRREAPNQPEIEELAPGCRTIRLTAGPAQFIARTELFNHLPAFVEAWLDFQRRSHLSYSLIHSNYWLSGWVGLQLKFRLGLPQVHTYHSLGAIKYRDMETPPAIATIRHGVEWACLEQSDCVVATSPQEAENLRQLVSAQGRIEIVPCGINAAHFGSVSQEIARQKLNIDPEMPVILYVGRFDPRKGIETLVKACARLSGPFLLYLVGGSRDGGSDCQEQQRIRSLGKTLGLESKIIFTGRVSQTDLPAYYAAADVCVVPSYYEPFGLVAIEAMAAGTPVVASDVGGLRHTVVHNRTGLLVPPRNVEALGKALGELLAQPEKLQSLGRSGREWVESRFSSGAVAKQILSLYQSLSPEKSALEGVLPTRSLITALQKRIQQELGLKKGNKEGESGHLAAMEKLILVLQEGVKVSRDQLYNF</sequence>
<proteinExistence type="predicted"/>
<dbReference type="EC" id="2.4.1.250" evidence="5"/>
<name>A0A5J4FAM4_MICAE</name>
<dbReference type="GO" id="GO:0102710">
    <property type="term" value="F:D-inositol-3-phosphate glycosyltransferase activity"/>
    <property type="evidence" value="ECO:0007669"/>
    <property type="project" value="UniProtKB-EC"/>
</dbReference>
<evidence type="ECO:0000313" key="6">
    <source>
        <dbReference type="Proteomes" id="UP000376575"/>
    </source>
</evidence>
<evidence type="ECO:0000256" key="2">
    <source>
        <dbReference type="ARBA" id="ARBA00022679"/>
    </source>
</evidence>
<dbReference type="Gene3D" id="3.40.50.2000">
    <property type="entry name" value="Glycogen Phosphorylase B"/>
    <property type="match status" value="2"/>
</dbReference>
<reference evidence="5 6" key="1">
    <citation type="journal article" date="2019" name="FEMS Microbiol. Lett.">
        <title>A novel salt-tolerant genotype illuminates the sucrose gene evolution in freshwater bloom-forming cyanobacterium Microcystis aeruginosa.</title>
        <authorList>
            <person name="Tanabe Y."/>
            <person name="Yamaguchi H."/>
            <person name="Sano T."/>
            <person name="Kawachi M."/>
        </authorList>
    </citation>
    <scope>NUCLEOTIDE SEQUENCE [LARGE SCALE GENOMIC DNA]</scope>
    <source>
        <strain evidence="5 6">NIES-4325</strain>
    </source>
</reference>
<evidence type="ECO:0000256" key="1">
    <source>
        <dbReference type="ARBA" id="ARBA00022676"/>
    </source>
</evidence>
<dbReference type="EMBL" id="BJKP01000028">
    <property type="protein sequence ID" value="GEA28211.1"/>
    <property type="molecule type" value="Genomic_DNA"/>
</dbReference>
<dbReference type="Proteomes" id="UP000376575">
    <property type="component" value="Unassembled WGS sequence"/>
</dbReference>
<dbReference type="PANTHER" id="PTHR12526:SF510">
    <property type="entry name" value="D-INOSITOL 3-PHOSPHATE GLYCOSYLTRANSFERASE"/>
    <property type="match status" value="1"/>
</dbReference>
<accession>A0A5J4FAM4</accession>
<dbReference type="InterPro" id="IPR001296">
    <property type="entry name" value="Glyco_trans_1"/>
</dbReference>
<dbReference type="AlphaFoldDB" id="A0A5J4FAM4"/>
<protein>
    <submittedName>
        <fullName evidence="5">Sucrose phosphate synthase</fullName>
        <ecNumber evidence="5">2.4.1.250</ecNumber>
    </submittedName>
</protein>
<gene>
    <name evidence="5" type="primary">spsA</name>
    <name evidence="5" type="ORF">MiAbW_02784</name>
</gene>
<comment type="caution">
    <text evidence="5">The sequence shown here is derived from an EMBL/GenBank/DDBJ whole genome shotgun (WGS) entry which is preliminary data.</text>
</comment>
<dbReference type="InterPro" id="IPR028098">
    <property type="entry name" value="Glyco_trans_4-like_N"/>
</dbReference>
<feature type="domain" description="Glycosyl transferase family 1" evidence="3">
    <location>
        <begin position="226"/>
        <end position="399"/>
    </location>
</feature>
<evidence type="ECO:0000313" key="5">
    <source>
        <dbReference type="EMBL" id="GEA28211.1"/>
    </source>
</evidence>
<evidence type="ECO:0000259" key="4">
    <source>
        <dbReference type="Pfam" id="PF13579"/>
    </source>
</evidence>
<dbReference type="Pfam" id="PF00534">
    <property type="entry name" value="Glycos_transf_1"/>
    <property type="match status" value="1"/>
</dbReference>
<dbReference type="PANTHER" id="PTHR12526">
    <property type="entry name" value="GLYCOSYLTRANSFERASE"/>
    <property type="match status" value="1"/>
</dbReference>
<keyword evidence="2 5" id="KW-0808">Transferase</keyword>
<feature type="domain" description="Glycosyltransferase subfamily 4-like N-terminal" evidence="4">
    <location>
        <begin position="43"/>
        <end position="215"/>
    </location>
</feature>
<keyword evidence="1 5" id="KW-0328">Glycosyltransferase</keyword>